<dbReference type="RefSeq" id="WP_338447182.1">
    <property type="nucleotide sequence ID" value="NZ_CP144918.1"/>
</dbReference>
<keyword evidence="3" id="KW-1185">Reference proteome</keyword>
<dbReference type="Gene3D" id="3.40.50.150">
    <property type="entry name" value="Vaccinia Virus protein VP39"/>
    <property type="match status" value="1"/>
</dbReference>
<dbReference type="SUPFAM" id="SSF53335">
    <property type="entry name" value="S-adenosyl-L-methionine-dependent methyltransferases"/>
    <property type="match status" value="1"/>
</dbReference>
<dbReference type="EMBL" id="CP144918">
    <property type="protein sequence ID" value="WWA48297.1"/>
    <property type="molecule type" value="Genomic_DNA"/>
</dbReference>
<evidence type="ECO:0000313" key="3">
    <source>
        <dbReference type="Proteomes" id="UP001335183"/>
    </source>
</evidence>
<dbReference type="GO" id="GO:0008168">
    <property type="term" value="F:methyltransferase activity"/>
    <property type="evidence" value="ECO:0007669"/>
    <property type="project" value="UniProtKB-KW"/>
</dbReference>
<reference evidence="2 3" key="1">
    <citation type="submission" date="2024-02" db="EMBL/GenBank/DDBJ databases">
        <title>The whole genome sequence of five bacterial samples isolated from Abu Dhabi Sabkha-shore region.</title>
        <authorList>
            <person name="Sudalaimuthuasari N."/>
            <person name="Sarfraz B."/>
            <person name="Tuyisabe J.D."/>
            <person name="Mugisha Ntwali L.D.M."/>
            <person name="Ali A.I.A.A."/>
            <person name="Almansoori S.Z.A."/>
            <person name="Alajami H.S.A."/>
            <person name="Almeqbaali A.A.S."/>
            <person name="Kundu B."/>
            <person name="Saeed E.E."/>
            <person name="Sukumarinath V."/>
            <person name="Mishra A.K."/>
            <person name="Hazzouri K.M."/>
            <person name="Almaskari R."/>
            <person name="Sharma A.K."/>
            <person name="Amiri K.M.A."/>
        </authorList>
    </citation>
    <scope>NUCLEOTIDE SEQUENCE [LARGE SCALE GENOMIC DNA]</scope>
    <source>
        <strain evidence="3">kcgeb_sd</strain>
    </source>
</reference>
<sequence>MRYLLAAAASLAVSALAVPGAAQDGAGHENHAAIEAAVAATNRDADRARDAFRHPAETIAFFRIAPDMKVGEYAPGGGWYSRVLGNYLADEGELVGLYFTPESGPFDAERQANIRKGAAEFAGKVAGWTGKPEANFAGMTLDSMTEADQGTFDRVLVVRMLHNLMRWNIADSELKAMRDLLKPGGMLGIVQHRAGADAPADYADGSKGYLRQDDVIGFVEALGFELVAASEINANPRDSADHPGGVWEMPPTLATKRAELENRGESDRMTLLFRKR</sequence>
<gene>
    <name evidence="2" type="ORF">V5F89_05185</name>
</gene>
<dbReference type="InterPro" id="IPR016980">
    <property type="entry name" value="S-AdoMet-dep_MeTrfase_Alr7345"/>
</dbReference>
<keyword evidence="1" id="KW-0732">Signal</keyword>
<protein>
    <submittedName>
        <fullName evidence="2">Methyltransferase</fullName>
    </submittedName>
</protein>
<feature type="chain" id="PRO_5045309293" evidence="1">
    <location>
        <begin position="18"/>
        <end position="276"/>
    </location>
</feature>
<keyword evidence="2" id="KW-0808">Transferase</keyword>
<feature type="signal peptide" evidence="1">
    <location>
        <begin position="1"/>
        <end position="17"/>
    </location>
</feature>
<accession>A0ABZ2D7M5</accession>
<evidence type="ECO:0000313" key="2">
    <source>
        <dbReference type="EMBL" id="WWA48297.1"/>
    </source>
</evidence>
<dbReference type="InterPro" id="IPR029063">
    <property type="entry name" value="SAM-dependent_MTases_sf"/>
</dbReference>
<dbReference type="GO" id="GO:0032259">
    <property type="term" value="P:methylation"/>
    <property type="evidence" value="ECO:0007669"/>
    <property type="project" value="UniProtKB-KW"/>
</dbReference>
<name>A0ABZ2D7M5_9SPHN</name>
<dbReference type="PIRSF" id="PIRSF031679">
    <property type="entry name" value="Mtase_Alr7345_prd"/>
    <property type="match status" value="1"/>
</dbReference>
<evidence type="ECO:0000256" key="1">
    <source>
        <dbReference type="SAM" id="SignalP"/>
    </source>
</evidence>
<keyword evidence="2" id="KW-0489">Methyltransferase</keyword>
<proteinExistence type="predicted"/>
<dbReference type="Proteomes" id="UP001335183">
    <property type="component" value="Chromosome"/>
</dbReference>
<organism evidence="2 3">
    <name type="scientific">Pelagerythrobacter marensis</name>
    <dbReference type="NCBI Taxonomy" id="543877"/>
    <lineage>
        <taxon>Bacteria</taxon>
        <taxon>Pseudomonadati</taxon>
        <taxon>Pseudomonadota</taxon>
        <taxon>Alphaproteobacteria</taxon>
        <taxon>Sphingomonadales</taxon>
        <taxon>Erythrobacteraceae</taxon>
        <taxon>Pelagerythrobacter</taxon>
    </lineage>
</organism>